<evidence type="ECO:0000256" key="3">
    <source>
        <dbReference type="ARBA" id="ARBA00022705"/>
    </source>
</evidence>
<dbReference type="GO" id="GO:0042555">
    <property type="term" value="C:MCM complex"/>
    <property type="evidence" value="ECO:0007669"/>
    <property type="project" value="UniProtKB-UniRule"/>
</dbReference>
<keyword evidence="9 12" id="KW-0539">Nucleus</keyword>
<evidence type="ECO:0000256" key="9">
    <source>
        <dbReference type="ARBA" id="ARBA00023242"/>
    </source>
</evidence>
<comment type="subcellular location">
    <subcellularLocation>
        <location evidence="1 12">Nucleus</location>
    </subcellularLocation>
</comment>
<evidence type="ECO:0000256" key="2">
    <source>
        <dbReference type="ARBA" id="ARBA00008010"/>
    </source>
</evidence>
<dbReference type="InterPro" id="IPR041562">
    <property type="entry name" value="MCM_lid"/>
</dbReference>
<evidence type="ECO:0000313" key="15">
    <source>
        <dbReference type="EMBL" id="RVW16634.1"/>
    </source>
</evidence>
<dbReference type="Gene3D" id="2.20.28.10">
    <property type="match status" value="1"/>
</dbReference>
<dbReference type="InterPro" id="IPR027417">
    <property type="entry name" value="P-loop_NTPase"/>
</dbReference>
<protein>
    <recommendedName>
        <fullName evidence="12">DNA replication licensing factor MCM3</fullName>
        <ecNumber evidence="12">3.6.4.12</ecNumber>
    </recommendedName>
</protein>
<dbReference type="PRINTS" id="PR01659">
    <property type="entry name" value="MCMPROTEIN3"/>
</dbReference>
<dbReference type="PANTHER" id="PTHR11630">
    <property type="entry name" value="DNA REPLICATION LICENSING FACTOR MCM FAMILY MEMBER"/>
    <property type="match status" value="1"/>
</dbReference>
<evidence type="ECO:0000256" key="12">
    <source>
        <dbReference type="RuleBase" id="RU368061"/>
    </source>
</evidence>
<comment type="catalytic activity">
    <reaction evidence="10 12">
        <text>ATP + H2O = ADP + phosphate + H(+)</text>
        <dbReference type="Rhea" id="RHEA:13065"/>
        <dbReference type="ChEBI" id="CHEBI:15377"/>
        <dbReference type="ChEBI" id="CHEBI:15378"/>
        <dbReference type="ChEBI" id="CHEBI:30616"/>
        <dbReference type="ChEBI" id="CHEBI:43474"/>
        <dbReference type="ChEBI" id="CHEBI:456216"/>
        <dbReference type="EC" id="3.6.4.12"/>
    </reaction>
</comment>
<evidence type="ECO:0000313" key="16">
    <source>
        <dbReference type="Proteomes" id="UP000288805"/>
    </source>
</evidence>
<dbReference type="GO" id="GO:0005524">
    <property type="term" value="F:ATP binding"/>
    <property type="evidence" value="ECO:0007669"/>
    <property type="project" value="UniProtKB-UniRule"/>
</dbReference>
<dbReference type="GO" id="GO:0016887">
    <property type="term" value="F:ATP hydrolysis activity"/>
    <property type="evidence" value="ECO:0007669"/>
    <property type="project" value="RHEA"/>
</dbReference>
<keyword evidence="6 12" id="KW-0347">Helicase</keyword>
<dbReference type="InterPro" id="IPR008046">
    <property type="entry name" value="Mcm3"/>
</dbReference>
<comment type="similarity">
    <text evidence="2 11">Belongs to the MCM family.</text>
</comment>
<dbReference type="GO" id="GO:0000347">
    <property type="term" value="C:THO complex"/>
    <property type="evidence" value="ECO:0007669"/>
    <property type="project" value="UniProtKB-ARBA"/>
</dbReference>
<dbReference type="SMART" id="SM00382">
    <property type="entry name" value="AAA"/>
    <property type="match status" value="1"/>
</dbReference>
<dbReference type="InterPro" id="IPR018525">
    <property type="entry name" value="MCM_CS"/>
</dbReference>
<dbReference type="EMBL" id="QGNW01002586">
    <property type="protein sequence ID" value="RVW16634.1"/>
    <property type="molecule type" value="Genomic_DNA"/>
</dbReference>
<gene>
    <name evidence="15" type="primary">ROA1_0</name>
    <name evidence="15" type="ORF">CK203_080865</name>
</gene>
<dbReference type="Gene3D" id="3.30.1640.10">
    <property type="entry name" value="mini-chromosome maintenance (MCM) complex, chain A, domain 1"/>
    <property type="match status" value="1"/>
</dbReference>
<evidence type="ECO:0000256" key="8">
    <source>
        <dbReference type="ARBA" id="ARBA00023125"/>
    </source>
</evidence>
<dbReference type="Gene3D" id="2.40.50.140">
    <property type="entry name" value="Nucleic acid-binding proteins"/>
    <property type="match status" value="1"/>
</dbReference>
<dbReference type="CDD" id="cd17754">
    <property type="entry name" value="MCM3"/>
    <property type="match status" value="1"/>
</dbReference>
<dbReference type="GO" id="GO:0003678">
    <property type="term" value="F:DNA helicase activity"/>
    <property type="evidence" value="ECO:0007669"/>
    <property type="project" value="UniProtKB-EC"/>
</dbReference>
<dbReference type="Pfam" id="PF14551">
    <property type="entry name" value="MCM_N"/>
    <property type="match status" value="1"/>
</dbReference>
<keyword evidence="5 12" id="KW-0378">Hydrolase</keyword>
<proteinExistence type="inferred from homology"/>
<dbReference type="PANTHER" id="PTHR11630:SF46">
    <property type="entry name" value="DNA REPLICATION LICENSING FACTOR MCM3-RELATED"/>
    <property type="match status" value="1"/>
</dbReference>
<name>A0A438C071_VITVI</name>
<accession>A0A438C071</accession>
<dbReference type="PRINTS" id="PR01657">
    <property type="entry name" value="MCMFAMILY"/>
</dbReference>
<evidence type="ECO:0000256" key="1">
    <source>
        <dbReference type="ARBA" id="ARBA00004123"/>
    </source>
</evidence>
<evidence type="ECO:0000256" key="7">
    <source>
        <dbReference type="ARBA" id="ARBA00022840"/>
    </source>
</evidence>
<evidence type="ECO:0000256" key="10">
    <source>
        <dbReference type="ARBA" id="ARBA00047995"/>
    </source>
</evidence>
<evidence type="ECO:0000256" key="11">
    <source>
        <dbReference type="RuleBase" id="RU004070"/>
    </source>
</evidence>
<comment type="function">
    <text evidence="12">Acts as component of the MCM2-7 complex (MCM complex) which is the replicative helicase essential for 'once per cell cycle' DNA replication initiation and elongation in eukaryotic cells. The active ATPase sites in the MCM2-7 ring are formed through the interaction surfaces of two neighboring subunits such that a critical structure of a conserved arginine finger motif is provided in trans relative to the ATP-binding site of the Walker A box of the adjacent subunit. The six ATPase active sites, however, are likely to contribute differentially to the complex helicase activity.</text>
</comment>
<dbReference type="FunFam" id="2.20.28.10:FF:000008">
    <property type="entry name" value="DNA helicase"/>
    <property type="match status" value="1"/>
</dbReference>
<comment type="subunit">
    <text evidence="12">Component of the MCM2-7 complex.</text>
</comment>
<keyword evidence="8 11" id="KW-0238">DNA-binding</keyword>
<feature type="domain" description="MCM C-terminal AAA(+) ATPase" evidence="14">
    <location>
        <begin position="290"/>
        <end position="496"/>
    </location>
</feature>
<dbReference type="SUPFAM" id="SSF50249">
    <property type="entry name" value="Nucleic acid-binding proteins"/>
    <property type="match status" value="1"/>
</dbReference>
<dbReference type="PROSITE" id="PS00847">
    <property type="entry name" value="MCM_1"/>
    <property type="match status" value="1"/>
</dbReference>
<dbReference type="Pfam" id="PF17207">
    <property type="entry name" value="MCM_OB"/>
    <property type="match status" value="1"/>
</dbReference>
<evidence type="ECO:0000259" key="14">
    <source>
        <dbReference type="PROSITE" id="PS50051"/>
    </source>
</evidence>
<sequence length="842" mass="93721">MEISEEVRAAHKRDFMDFLDQDIGKGIYIDEIKAMINHKRHRLILNISDLHDYRTDLAHRILKNPGEYMQPFSDAATDVSRNLDPKYLKEGEQILVGFEGPFVSRRVTPRDLLSSFIGSMVCVEGIVTKCSLVRPKVVKSVHFCPSSGNFTTREYRDITSNMGLPTGSVYPTRDENGNLLVTEYGLCKYKDHQTLSMQEVPENSAPGQLPRTVDVIVEDDLVDSCKPGDRVAIVGVYKAIPGKSKGSVNGVFRTVLIANNVSLLNKEANTPIYTPEDLKHIKSIAERDDTLDLLGNSLAPSIYGHSWIKKAVILLMLGGVEKNLKNGTHLRGDINMMMVGDPSVAKSQLLRAIMNIAPLAISTTGRGSSGVGLTAAVTSDQETGERRLEAGAMVLADRGVVCIDEFDKMNDQDRVAIHEVMEQQTVTIAKAGIHASLNARCSVVAAANPIYGTYDRSLTPTKNIGLPDSLLSRFDLLFIVLDQMDADIDRQISEHVLRMHRFRSAAGGLGTLDGGSRYGKDDEADTGSSVFVKYNRMLHGKKTERGRKRDTLTIKFLKKYIHYAKHRIQPELTDEVASQFLGLYGCCRVGSNNFYMQASDQIATAYAELRNSNSNAKTGGTLPITARTLETIIRLSTAHAKMKLSRQVLKSDVEAALKVLNFAIYHKELTEMEEREEERERELEKKRQVDRNAGETDTVDHDSADREGATADAMEVDASPAAPFSGNISSERFVYMDISKEDFGKLHVSALVEAFDSVFGQHIRANHVDLISIENVEKVVNSGAAVQYSRAEILFLLKMYEVNSNLLTSRRMINNRKLFLFVQRLEDVNRLMIDDNDVVHII</sequence>
<comment type="caution">
    <text evidence="15">The sequence shown here is derived from an EMBL/GenBank/DDBJ whole genome shotgun (WGS) entry which is preliminary data.</text>
</comment>
<dbReference type="SUPFAM" id="SSF52540">
    <property type="entry name" value="P-loop containing nucleoside triphosphate hydrolases"/>
    <property type="match status" value="1"/>
</dbReference>
<keyword evidence="4 11" id="KW-0547">Nucleotide-binding</keyword>
<dbReference type="Pfam" id="PF00493">
    <property type="entry name" value="MCM"/>
    <property type="match status" value="1"/>
</dbReference>
<dbReference type="Proteomes" id="UP000288805">
    <property type="component" value="Unassembled WGS sequence"/>
</dbReference>
<dbReference type="InterPro" id="IPR031327">
    <property type="entry name" value="MCM"/>
</dbReference>
<dbReference type="InterPro" id="IPR012340">
    <property type="entry name" value="NA-bd_OB-fold"/>
</dbReference>
<dbReference type="PROSITE" id="PS50051">
    <property type="entry name" value="MCM_2"/>
    <property type="match status" value="1"/>
</dbReference>
<dbReference type="Pfam" id="PF17855">
    <property type="entry name" value="MCM_lid"/>
    <property type="match status" value="1"/>
</dbReference>
<dbReference type="GO" id="GO:0006270">
    <property type="term" value="P:DNA replication initiation"/>
    <property type="evidence" value="ECO:0007669"/>
    <property type="project" value="InterPro"/>
</dbReference>
<dbReference type="GO" id="GO:0003677">
    <property type="term" value="F:DNA binding"/>
    <property type="evidence" value="ECO:0007669"/>
    <property type="project" value="UniProtKB-KW"/>
</dbReference>
<dbReference type="Gene3D" id="3.40.50.300">
    <property type="entry name" value="P-loop containing nucleotide triphosphate hydrolases"/>
    <property type="match status" value="1"/>
</dbReference>
<organism evidence="15 16">
    <name type="scientific">Vitis vinifera</name>
    <name type="common">Grape</name>
    <dbReference type="NCBI Taxonomy" id="29760"/>
    <lineage>
        <taxon>Eukaryota</taxon>
        <taxon>Viridiplantae</taxon>
        <taxon>Streptophyta</taxon>
        <taxon>Embryophyta</taxon>
        <taxon>Tracheophyta</taxon>
        <taxon>Spermatophyta</taxon>
        <taxon>Magnoliopsida</taxon>
        <taxon>eudicotyledons</taxon>
        <taxon>Gunneridae</taxon>
        <taxon>Pentapetalae</taxon>
        <taxon>rosids</taxon>
        <taxon>Vitales</taxon>
        <taxon>Vitaceae</taxon>
        <taxon>Viteae</taxon>
        <taxon>Vitis</taxon>
    </lineage>
</organism>
<dbReference type="InterPro" id="IPR001208">
    <property type="entry name" value="MCM_dom"/>
</dbReference>
<feature type="region of interest" description="Disordered" evidence="13">
    <location>
        <begin position="672"/>
        <end position="712"/>
    </location>
</feature>
<keyword evidence="3 12" id="KW-0235">DNA replication</keyword>
<evidence type="ECO:0000256" key="4">
    <source>
        <dbReference type="ARBA" id="ARBA00022741"/>
    </source>
</evidence>
<dbReference type="SMART" id="SM00350">
    <property type="entry name" value="MCM"/>
    <property type="match status" value="1"/>
</dbReference>
<evidence type="ECO:0000256" key="13">
    <source>
        <dbReference type="SAM" id="MobiDB-lite"/>
    </source>
</evidence>
<evidence type="ECO:0000256" key="5">
    <source>
        <dbReference type="ARBA" id="ARBA00022801"/>
    </source>
</evidence>
<feature type="compositionally biased region" description="Basic and acidic residues" evidence="13">
    <location>
        <begin position="672"/>
        <end position="709"/>
    </location>
</feature>
<evidence type="ECO:0000256" key="6">
    <source>
        <dbReference type="ARBA" id="ARBA00022806"/>
    </source>
</evidence>
<dbReference type="InterPro" id="IPR033762">
    <property type="entry name" value="MCM_OB"/>
</dbReference>
<reference evidence="15 16" key="1">
    <citation type="journal article" date="2018" name="PLoS Genet.">
        <title>Population sequencing reveals clonal diversity and ancestral inbreeding in the grapevine cultivar Chardonnay.</title>
        <authorList>
            <person name="Roach M.J."/>
            <person name="Johnson D.L."/>
            <person name="Bohlmann J."/>
            <person name="van Vuuren H.J."/>
            <person name="Jones S.J."/>
            <person name="Pretorius I.S."/>
            <person name="Schmidt S.A."/>
            <person name="Borneman A.R."/>
        </authorList>
    </citation>
    <scope>NUCLEOTIDE SEQUENCE [LARGE SCALE GENOMIC DNA]</scope>
    <source>
        <strain evidence="16">cv. Chardonnay</strain>
        <tissue evidence="15">Leaf</tissue>
    </source>
</reference>
<dbReference type="AlphaFoldDB" id="A0A438C071"/>
<dbReference type="FunFam" id="3.30.1640.10:FF:000012">
    <property type="entry name" value="DNA helicase"/>
    <property type="match status" value="1"/>
</dbReference>
<dbReference type="InterPro" id="IPR003593">
    <property type="entry name" value="AAA+_ATPase"/>
</dbReference>
<dbReference type="EC" id="3.6.4.12" evidence="12"/>
<dbReference type="InterPro" id="IPR027925">
    <property type="entry name" value="MCM_N"/>
</dbReference>
<keyword evidence="7 11" id="KW-0067">ATP-binding</keyword>